<feature type="transmembrane region" description="Helical" evidence="2">
    <location>
        <begin position="6"/>
        <end position="27"/>
    </location>
</feature>
<evidence type="ECO:0000313" key="4">
    <source>
        <dbReference type="Proteomes" id="UP001239445"/>
    </source>
</evidence>
<reference evidence="3" key="1">
    <citation type="submission" date="2023-06" db="EMBL/GenBank/DDBJ databases">
        <title>Genome-scale phylogeny and comparative genomics of the fungal order Sordariales.</title>
        <authorList>
            <consortium name="Lawrence Berkeley National Laboratory"/>
            <person name="Hensen N."/>
            <person name="Bonometti L."/>
            <person name="Westerberg I."/>
            <person name="Brannstrom I.O."/>
            <person name="Guillou S."/>
            <person name="Cros-Aarteil S."/>
            <person name="Calhoun S."/>
            <person name="Haridas S."/>
            <person name="Kuo A."/>
            <person name="Mondo S."/>
            <person name="Pangilinan J."/>
            <person name="Riley R."/>
            <person name="Labutti K."/>
            <person name="Andreopoulos B."/>
            <person name="Lipzen A."/>
            <person name="Chen C."/>
            <person name="Yanf M."/>
            <person name="Daum C."/>
            <person name="Ng V."/>
            <person name="Clum A."/>
            <person name="Steindorff A."/>
            <person name="Ohm R."/>
            <person name="Martin F."/>
            <person name="Silar P."/>
            <person name="Natvig D."/>
            <person name="Lalanne C."/>
            <person name="Gautier V."/>
            <person name="Ament-Velasquez S.L."/>
            <person name="Kruys A."/>
            <person name="Hutchinson M.I."/>
            <person name="Powell A.J."/>
            <person name="Barry K."/>
            <person name="Miller A.N."/>
            <person name="Grigoriev I.V."/>
            <person name="Debuchy R."/>
            <person name="Gladieux P."/>
            <person name="Thoren M.H."/>
            <person name="Johannesson H."/>
        </authorList>
    </citation>
    <scope>NUCLEOTIDE SEQUENCE</scope>
    <source>
        <strain evidence="3">PSN4</strain>
    </source>
</reference>
<protein>
    <submittedName>
        <fullName evidence="3">Uncharacterized protein</fullName>
    </submittedName>
</protein>
<feature type="transmembrane region" description="Helical" evidence="2">
    <location>
        <begin position="56"/>
        <end position="73"/>
    </location>
</feature>
<feature type="transmembrane region" description="Helical" evidence="2">
    <location>
        <begin position="211"/>
        <end position="235"/>
    </location>
</feature>
<dbReference type="EMBL" id="MU839843">
    <property type="protein sequence ID" value="KAK1751206.1"/>
    <property type="molecule type" value="Genomic_DNA"/>
</dbReference>
<keyword evidence="2" id="KW-1133">Transmembrane helix</keyword>
<gene>
    <name evidence="3" type="ORF">QBC47DRAFT_85637</name>
</gene>
<proteinExistence type="predicted"/>
<dbReference type="Proteomes" id="UP001239445">
    <property type="component" value="Unassembled WGS sequence"/>
</dbReference>
<feature type="transmembrane region" description="Helical" evidence="2">
    <location>
        <begin position="128"/>
        <end position="146"/>
    </location>
</feature>
<accession>A0AAJ0B877</accession>
<evidence type="ECO:0000256" key="2">
    <source>
        <dbReference type="SAM" id="Phobius"/>
    </source>
</evidence>
<organism evidence="3 4">
    <name type="scientific">Echria macrotheca</name>
    <dbReference type="NCBI Taxonomy" id="438768"/>
    <lineage>
        <taxon>Eukaryota</taxon>
        <taxon>Fungi</taxon>
        <taxon>Dikarya</taxon>
        <taxon>Ascomycota</taxon>
        <taxon>Pezizomycotina</taxon>
        <taxon>Sordariomycetes</taxon>
        <taxon>Sordariomycetidae</taxon>
        <taxon>Sordariales</taxon>
        <taxon>Schizotheciaceae</taxon>
        <taxon>Echria</taxon>
    </lineage>
</organism>
<keyword evidence="2" id="KW-0472">Membrane</keyword>
<evidence type="ECO:0000256" key="1">
    <source>
        <dbReference type="SAM" id="MobiDB-lite"/>
    </source>
</evidence>
<evidence type="ECO:0000313" key="3">
    <source>
        <dbReference type="EMBL" id="KAK1751206.1"/>
    </source>
</evidence>
<feature type="region of interest" description="Disordered" evidence="1">
    <location>
        <begin position="291"/>
        <end position="324"/>
    </location>
</feature>
<sequence length="324" mass="34969">MFDNVAGYAVNTAFSFLAVIPILFFWLRSLQQRKKSPIVSAPVRLARRFVRASPPLYALGAILGGTFTAIIAAEGDDTADDAIVYVNLVSGLVLYAADIGITLALYLCTLGSLYAATGRMTWWRLLRLDACVGGLLLLVLDLAFFGRNVALANGATPTRIDRGGILWLPLIIDLTLLAVTVGSAATLVYVRGKLGRKGAGLAGDLGRIPTLLLVASALWIIRCAYAVATTIKTLIPDWTENEYQAQLIVYPMLELWIGASVLALLTMVVRNAVWTDPAARLTASAAMAYDGEEYPRQPPPAQGGYYSDERGHQMDSRGPYGDNK</sequence>
<keyword evidence="2" id="KW-0812">Transmembrane</keyword>
<comment type="caution">
    <text evidence="3">The sequence shown here is derived from an EMBL/GenBank/DDBJ whole genome shotgun (WGS) entry which is preliminary data.</text>
</comment>
<dbReference type="AlphaFoldDB" id="A0AAJ0B877"/>
<feature type="transmembrane region" description="Helical" evidence="2">
    <location>
        <begin position="93"/>
        <end position="116"/>
    </location>
</feature>
<keyword evidence="4" id="KW-1185">Reference proteome</keyword>
<feature type="transmembrane region" description="Helical" evidence="2">
    <location>
        <begin position="166"/>
        <end position="190"/>
    </location>
</feature>
<name>A0AAJ0B877_9PEZI</name>
<feature type="transmembrane region" description="Helical" evidence="2">
    <location>
        <begin position="255"/>
        <end position="273"/>
    </location>
</feature>